<dbReference type="EMBL" id="CP149822">
    <property type="protein sequence ID" value="WZN41672.1"/>
    <property type="molecule type" value="Genomic_DNA"/>
</dbReference>
<dbReference type="RefSeq" id="WP_341836521.1">
    <property type="nucleotide sequence ID" value="NZ_CP149822.1"/>
</dbReference>
<name>A0ABZ2YPI2_9BACT</name>
<protein>
    <submittedName>
        <fullName evidence="2">Retropepsin-like aspartic protease</fullName>
        <ecNumber evidence="2">3.4.23.-</ecNumber>
    </submittedName>
</protein>
<accession>A0ABZ2YPI2</accession>
<dbReference type="GO" id="GO:0016787">
    <property type="term" value="F:hydrolase activity"/>
    <property type="evidence" value="ECO:0007669"/>
    <property type="project" value="UniProtKB-KW"/>
</dbReference>
<dbReference type="CDD" id="cd05483">
    <property type="entry name" value="retropepsin_like_bacteria"/>
    <property type="match status" value="1"/>
</dbReference>
<dbReference type="Pfam" id="PF13650">
    <property type="entry name" value="Asp_protease_2"/>
    <property type="match status" value="1"/>
</dbReference>
<keyword evidence="2" id="KW-0378">Hydrolase</keyword>
<evidence type="ECO:0000313" key="3">
    <source>
        <dbReference type="Proteomes" id="UP001485459"/>
    </source>
</evidence>
<organism evidence="2 3">
    <name type="scientific">Chitinophaga pollutisoli</name>
    <dbReference type="NCBI Taxonomy" id="3133966"/>
    <lineage>
        <taxon>Bacteria</taxon>
        <taxon>Pseudomonadati</taxon>
        <taxon>Bacteroidota</taxon>
        <taxon>Chitinophagia</taxon>
        <taxon>Chitinophagales</taxon>
        <taxon>Chitinophagaceae</taxon>
        <taxon>Chitinophaga</taxon>
    </lineage>
</organism>
<feature type="chain" id="PRO_5045703163" evidence="1">
    <location>
        <begin position="20"/>
        <end position="294"/>
    </location>
</feature>
<feature type="signal peptide" evidence="1">
    <location>
        <begin position="1"/>
        <end position="19"/>
    </location>
</feature>
<evidence type="ECO:0000256" key="1">
    <source>
        <dbReference type="SAM" id="SignalP"/>
    </source>
</evidence>
<proteinExistence type="predicted"/>
<dbReference type="SUPFAM" id="SSF50630">
    <property type="entry name" value="Acid proteases"/>
    <property type="match status" value="1"/>
</dbReference>
<dbReference type="InterPro" id="IPR034122">
    <property type="entry name" value="Retropepsin-like_bacterial"/>
</dbReference>
<dbReference type="Proteomes" id="UP001485459">
    <property type="component" value="Chromosome"/>
</dbReference>
<reference evidence="3" key="1">
    <citation type="submission" date="2024-03" db="EMBL/GenBank/DDBJ databases">
        <title>Chitinophaga horti sp. nov., isolated from garden soil.</title>
        <authorList>
            <person name="Lee D.S."/>
            <person name="Han D.M."/>
            <person name="Baek J.H."/>
            <person name="Choi D.G."/>
            <person name="Jeon J.H."/>
            <person name="Jeon C.O."/>
        </authorList>
    </citation>
    <scope>NUCLEOTIDE SEQUENCE [LARGE SCALE GENOMIC DNA]</scope>
    <source>
        <strain evidence="3">GPA1</strain>
    </source>
</reference>
<dbReference type="EC" id="3.4.23.-" evidence="2"/>
<dbReference type="InterPro" id="IPR021109">
    <property type="entry name" value="Peptidase_aspartic_dom_sf"/>
</dbReference>
<keyword evidence="3" id="KW-1185">Reference proteome</keyword>
<gene>
    <name evidence="2" type="ORF">WJU16_01295</name>
</gene>
<evidence type="ECO:0000313" key="2">
    <source>
        <dbReference type="EMBL" id="WZN41672.1"/>
    </source>
</evidence>
<sequence>MKPCFLAFLFACVFISAKALPAANEIPFQLLESGHLLVKAKVDGIEGNFIFDTGAGLTVFTKTFFDKLKNTRKEDGGYTGFRATGERLDIDLYEVRNFEFGPLKNAVQEVSFLDANLGGIDGIIAIKVLEHQPFTIDFPAKVIRFEDKQSLAGIRRQAKSIPLQLEQSRNKSLTIFAYFMVNDSLRLQCSLDSGAGKDVFRLNAKHLPRLGVDVRDTVNVRKIERKSEFNEQFKSSIYITKLRKLSPDGAPSIQSGPFPVQFVEGLIYDGIMWINWLGQRLTFDLDAPVLLVRE</sequence>
<dbReference type="Gene3D" id="2.40.70.10">
    <property type="entry name" value="Acid Proteases"/>
    <property type="match status" value="1"/>
</dbReference>
<keyword evidence="1" id="KW-0732">Signal</keyword>